<evidence type="ECO:0008006" key="3">
    <source>
        <dbReference type="Google" id="ProtNLM"/>
    </source>
</evidence>
<evidence type="ECO:0000313" key="2">
    <source>
        <dbReference type="Proteomes" id="UP000050700"/>
    </source>
</evidence>
<dbReference type="RefSeq" id="WP_005663808.1">
    <property type="nucleotide sequence ID" value="NZ_AP018767.1"/>
</dbReference>
<accession>A0A0D0IH49</accession>
<dbReference type="EMBL" id="JMQP01000002">
    <property type="protein sequence ID" value="KIS35116.1"/>
    <property type="molecule type" value="Genomic_DNA"/>
</dbReference>
<name>A0A0D0IH49_HAEIF</name>
<gene>
    <name evidence="1" type="ORF">NTHI1209_00719</name>
</gene>
<evidence type="ECO:0000313" key="1">
    <source>
        <dbReference type="EMBL" id="KIS35116.1"/>
    </source>
</evidence>
<reference evidence="1 2" key="1">
    <citation type="submission" date="2014-05" db="EMBL/GenBank/DDBJ databases">
        <title>Methylome analysis of the phasevarions of Haemophilus influenzae.</title>
        <authorList>
            <person name="Atack J.M."/>
            <person name="Fox K.L."/>
            <person name="Power P.M."/>
            <person name="Clark T."/>
            <person name="Jurcisek J."/>
            <person name="Korlach J."/>
            <person name="Bakaletz L.O."/>
            <person name="Jennings M.P."/>
        </authorList>
    </citation>
    <scope>NUCLEOTIDE SEQUENCE [LARGE SCALE GENOMIC DNA]</scope>
    <source>
        <strain evidence="1 2">1209</strain>
    </source>
</reference>
<organism evidence="1 2">
    <name type="scientific">Haemophilus influenzae</name>
    <dbReference type="NCBI Taxonomy" id="727"/>
    <lineage>
        <taxon>Bacteria</taxon>
        <taxon>Pseudomonadati</taxon>
        <taxon>Pseudomonadota</taxon>
        <taxon>Gammaproteobacteria</taxon>
        <taxon>Pasteurellales</taxon>
        <taxon>Pasteurellaceae</taxon>
        <taxon>Haemophilus</taxon>
    </lineage>
</organism>
<proteinExistence type="predicted"/>
<dbReference type="PATRIC" id="fig|727.564.peg.89"/>
<dbReference type="AlphaFoldDB" id="A0A0D0IH49"/>
<dbReference type="Proteomes" id="UP000050700">
    <property type="component" value="Unassembled WGS sequence"/>
</dbReference>
<sequence>MKKWLLIIAGALIISACATKDVYFNGAEGSHSGVKFDKDSRQWGLNQ</sequence>
<dbReference type="PROSITE" id="PS51257">
    <property type="entry name" value="PROKAR_LIPOPROTEIN"/>
    <property type="match status" value="1"/>
</dbReference>
<comment type="caution">
    <text evidence="1">The sequence shown here is derived from an EMBL/GenBank/DDBJ whole genome shotgun (WGS) entry which is preliminary data.</text>
</comment>
<protein>
    <recommendedName>
        <fullName evidence="3">Lipoprotein</fullName>
    </recommendedName>
</protein>